<evidence type="ECO:0000256" key="7">
    <source>
        <dbReference type="ARBA" id="ARBA00060613"/>
    </source>
</evidence>
<keyword evidence="12" id="KW-1185">Reference proteome</keyword>
<dbReference type="CDD" id="cd01065">
    <property type="entry name" value="NAD_bind_Shikimate_DH"/>
    <property type="match status" value="1"/>
</dbReference>
<protein>
    <recommendedName>
        <fullName evidence="9">Quinate/shikimate dehydrogenase (NAD(+))</fullName>
        <ecNumber evidence="8">1.1.1.24</ecNumber>
    </recommendedName>
</protein>
<dbReference type="GO" id="GO:0030266">
    <property type="term" value="F:quinate 3-dehydrogenase (NAD+) activity"/>
    <property type="evidence" value="ECO:0007669"/>
    <property type="project" value="UniProtKB-EC"/>
</dbReference>
<dbReference type="InterPro" id="IPR022893">
    <property type="entry name" value="Shikimate_DH_fam"/>
</dbReference>
<dbReference type="InterPro" id="IPR036291">
    <property type="entry name" value="NAD(P)-bd_dom_sf"/>
</dbReference>
<dbReference type="GO" id="GO:0009073">
    <property type="term" value="P:aromatic amino acid family biosynthetic process"/>
    <property type="evidence" value="ECO:0007669"/>
    <property type="project" value="UniProtKB-KW"/>
</dbReference>
<dbReference type="SUPFAM" id="SSF53223">
    <property type="entry name" value="Aminoacid dehydrogenase-like, N-terminal domain"/>
    <property type="match status" value="1"/>
</dbReference>
<keyword evidence="2" id="KW-0028">Amino-acid biosynthesis</keyword>
<dbReference type="GO" id="GO:0050661">
    <property type="term" value="F:NADP binding"/>
    <property type="evidence" value="ECO:0007669"/>
    <property type="project" value="TreeGrafter"/>
</dbReference>
<dbReference type="EMBL" id="JASATX010000002">
    <property type="protein sequence ID" value="MDI2098416.1"/>
    <property type="molecule type" value="Genomic_DNA"/>
</dbReference>
<evidence type="ECO:0000256" key="1">
    <source>
        <dbReference type="ARBA" id="ARBA00004871"/>
    </source>
</evidence>
<evidence type="ECO:0000256" key="2">
    <source>
        <dbReference type="ARBA" id="ARBA00022605"/>
    </source>
</evidence>
<sequence length="291" mass="31009">MSRVDESYLVGLIGSGITGSLTPPMHEREAEALGIRYLYRPIDLDVIGRPGADAGELLRAAADLGFNAFNITYPCKQTVSAGLDEVSDDARRLDSVNTVLVDGDRRLIGHNTDFSGFRWALDAALEGAPLGSVVQLGAGGAGAAVAYALLDAGVQRLSLSEVDPAKAEARAASLRALFPDRQVDSITPDRLSEALAEADGLVNATPIGMHHHPGLPLDAALIEPRHWVADVVYRPVQTELLQTAVQRGCRVLEGTYMAVGQAVDSMRLITGIEPDVERMRAHLVEMVAQGL</sequence>
<comment type="catalytic activity">
    <reaction evidence="5">
        <text>L-quinate + NAD(+) = 3-dehydroquinate + NADH + H(+)</text>
        <dbReference type="Rhea" id="RHEA:22364"/>
        <dbReference type="ChEBI" id="CHEBI:15378"/>
        <dbReference type="ChEBI" id="CHEBI:29751"/>
        <dbReference type="ChEBI" id="CHEBI:32364"/>
        <dbReference type="ChEBI" id="CHEBI:57540"/>
        <dbReference type="ChEBI" id="CHEBI:57945"/>
        <dbReference type="EC" id="1.1.1.24"/>
    </reaction>
</comment>
<evidence type="ECO:0000256" key="6">
    <source>
        <dbReference type="ARBA" id="ARBA00052329"/>
    </source>
</evidence>
<comment type="catalytic activity">
    <reaction evidence="6">
        <text>shikimate + NAD(+) = 3-dehydroshikimate + NADH + H(+)</text>
        <dbReference type="Rhea" id="RHEA:17741"/>
        <dbReference type="ChEBI" id="CHEBI:15378"/>
        <dbReference type="ChEBI" id="CHEBI:16630"/>
        <dbReference type="ChEBI" id="CHEBI:36208"/>
        <dbReference type="ChEBI" id="CHEBI:57540"/>
        <dbReference type="ChEBI" id="CHEBI:57945"/>
    </reaction>
</comment>
<gene>
    <name evidence="11" type="ORF">QF206_05485</name>
</gene>
<evidence type="ECO:0000256" key="3">
    <source>
        <dbReference type="ARBA" id="ARBA00023002"/>
    </source>
</evidence>
<evidence type="ECO:0000256" key="8">
    <source>
        <dbReference type="ARBA" id="ARBA00066605"/>
    </source>
</evidence>
<dbReference type="InterPro" id="IPR013708">
    <property type="entry name" value="Shikimate_DH-bd_N"/>
</dbReference>
<dbReference type="Gene3D" id="3.40.50.720">
    <property type="entry name" value="NAD(P)-binding Rossmann-like Domain"/>
    <property type="match status" value="1"/>
</dbReference>
<dbReference type="FunFam" id="3.40.50.720:FF:000086">
    <property type="entry name" value="Quinate/shikimate dehydrogenase"/>
    <property type="match status" value="1"/>
</dbReference>
<evidence type="ECO:0000256" key="4">
    <source>
        <dbReference type="ARBA" id="ARBA00023141"/>
    </source>
</evidence>
<dbReference type="Pfam" id="PF08501">
    <property type="entry name" value="Shikimate_dh_N"/>
    <property type="match status" value="1"/>
</dbReference>
<dbReference type="GO" id="GO:0009423">
    <property type="term" value="P:chorismate biosynthetic process"/>
    <property type="evidence" value="ECO:0007669"/>
    <property type="project" value="TreeGrafter"/>
</dbReference>
<dbReference type="EC" id="1.1.1.24" evidence="8"/>
<dbReference type="Proteomes" id="UP001321506">
    <property type="component" value="Unassembled WGS sequence"/>
</dbReference>
<keyword evidence="3" id="KW-0560">Oxidoreductase</keyword>
<comment type="pathway">
    <text evidence="1">Metabolic intermediate biosynthesis; chorismate biosynthesis; chorismate from D-erythrose 4-phosphate and phosphoenolpyruvate: step 4/7.</text>
</comment>
<comment type="caution">
    <text evidence="11">The sequence shown here is derived from an EMBL/GenBank/DDBJ whole genome shotgun (WGS) entry which is preliminary data.</text>
</comment>
<evidence type="ECO:0000256" key="5">
    <source>
        <dbReference type="ARBA" id="ARBA00051639"/>
    </source>
</evidence>
<feature type="domain" description="Shikimate dehydrogenase substrate binding N-terminal" evidence="10">
    <location>
        <begin position="12"/>
        <end position="99"/>
    </location>
</feature>
<accession>A0AAW6T5Q5</accession>
<reference evidence="11 12" key="1">
    <citation type="submission" date="2023-04" db="EMBL/GenBank/DDBJ databases">
        <title>Klugiella caeni sp. nov. isolated from the sludge of biochemical tank.</title>
        <authorList>
            <person name="Geng K."/>
        </authorList>
    </citation>
    <scope>NUCLEOTIDE SEQUENCE [LARGE SCALE GENOMIC DNA]</scope>
    <source>
        <strain evidence="11 12">YN-L-19</strain>
    </source>
</reference>
<organism evidence="11 12">
    <name type="scientific">Ruicaihuangia caeni</name>
    <dbReference type="NCBI Taxonomy" id="3042517"/>
    <lineage>
        <taxon>Bacteria</taxon>
        <taxon>Bacillati</taxon>
        <taxon>Actinomycetota</taxon>
        <taxon>Actinomycetes</taxon>
        <taxon>Micrococcales</taxon>
        <taxon>Microbacteriaceae</taxon>
        <taxon>Ruicaihuangia</taxon>
    </lineage>
</organism>
<evidence type="ECO:0000256" key="9">
    <source>
        <dbReference type="ARBA" id="ARBA00071605"/>
    </source>
</evidence>
<dbReference type="Gene3D" id="3.40.50.10860">
    <property type="entry name" value="Leucine Dehydrogenase, chain A, domain 1"/>
    <property type="match status" value="1"/>
</dbReference>
<evidence type="ECO:0000313" key="12">
    <source>
        <dbReference type="Proteomes" id="UP001321506"/>
    </source>
</evidence>
<keyword evidence="4" id="KW-0057">Aromatic amino acid biosynthesis</keyword>
<evidence type="ECO:0000259" key="10">
    <source>
        <dbReference type="Pfam" id="PF08501"/>
    </source>
</evidence>
<dbReference type="SUPFAM" id="SSF51735">
    <property type="entry name" value="NAD(P)-binding Rossmann-fold domains"/>
    <property type="match status" value="1"/>
</dbReference>
<name>A0AAW6T5Q5_9MICO</name>
<dbReference type="NCBIfam" id="NF009201">
    <property type="entry name" value="PRK12549.1"/>
    <property type="match status" value="1"/>
</dbReference>
<dbReference type="GO" id="GO:0005829">
    <property type="term" value="C:cytosol"/>
    <property type="evidence" value="ECO:0007669"/>
    <property type="project" value="TreeGrafter"/>
</dbReference>
<dbReference type="PANTHER" id="PTHR21089:SF1">
    <property type="entry name" value="BIFUNCTIONAL 3-DEHYDROQUINATE DEHYDRATASE_SHIKIMATE DEHYDROGENASE, CHLOROPLASTIC"/>
    <property type="match status" value="1"/>
</dbReference>
<dbReference type="GO" id="GO:0004764">
    <property type="term" value="F:shikimate 3-dehydrogenase (NADP+) activity"/>
    <property type="evidence" value="ECO:0007669"/>
    <property type="project" value="InterPro"/>
</dbReference>
<dbReference type="InterPro" id="IPR046346">
    <property type="entry name" value="Aminoacid_DH-like_N_sf"/>
</dbReference>
<comment type="pathway">
    <text evidence="7">Aromatic compound metabolism; 3,4-dihydroxybenzoate biosynthesis; 3-dehydroquinate from D-quinate (NAD(+) route).</text>
</comment>
<dbReference type="AlphaFoldDB" id="A0AAW6T5Q5"/>
<dbReference type="RefSeq" id="WP_281488210.1">
    <property type="nucleotide sequence ID" value="NZ_JASATX010000002.1"/>
</dbReference>
<evidence type="ECO:0000313" key="11">
    <source>
        <dbReference type="EMBL" id="MDI2098416.1"/>
    </source>
</evidence>
<proteinExistence type="predicted"/>
<dbReference type="GO" id="GO:0008652">
    <property type="term" value="P:amino acid biosynthetic process"/>
    <property type="evidence" value="ECO:0007669"/>
    <property type="project" value="UniProtKB-KW"/>
</dbReference>
<dbReference type="PANTHER" id="PTHR21089">
    <property type="entry name" value="SHIKIMATE DEHYDROGENASE"/>
    <property type="match status" value="1"/>
</dbReference>
<dbReference type="GO" id="GO:0019632">
    <property type="term" value="P:shikimate metabolic process"/>
    <property type="evidence" value="ECO:0007669"/>
    <property type="project" value="TreeGrafter"/>
</dbReference>